<dbReference type="InterPro" id="IPR053327">
    <property type="entry name" value="KIP"/>
</dbReference>
<dbReference type="GeneID" id="110777539"/>
<evidence type="ECO:0000313" key="3">
    <source>
        <dbReference type="Proteomes" id="UP000813463"/>
    </source>
</evidence>
<reference evidence="4" key="2">
    <citation type="submission" date="2025-08" db="UniProtKB">
        <authorList>
            <consortium name="RefSeq"/>
        </authorList>
    </citation>
    <scope>IDENTIFICATION</scope>
    <source>
        <tissue evidence="4">Leaf</tissue>
    </source>
</reference>
<proteinExistence type="predicted"/>
<keyword evidence="1" id="KW-0175">Coiled coil</keyword>
<feature type="region of interest" description="Disordered" evidence="2">
    <location>
        <begin position="18"/>
        <end position="45"/>
    </location>
</feature>
<evidence type="ECO:0000256" key="1">
    <source>
        <dbReference type="SAM" id="Coils"/>
    </source>
</evidence>
<name>A0ABM3QGN8_SPIOL</name>
<evidence type="ECO:0000256" key="2">
    <source>
        <dbReference type="SAM" id="MobiDB-lite"/>
    </source>
</evidence>
<feature type="compositionally biased region" description="Basic residues" evidence="2">
    <location>
        <begin position="30"/>
        <end position="40"/>
    </location>
</feature>
<keyword evidence="3" id="KW-1185">Reference proteome</keyword>
<organism evidence="3 4">
    <name type="scientific">Spinacia oleracea</name>
    <name type="common">Spinach</name>
    <dbReference type="NCBI Taxonomy" id="3562"/>
    <lineage>
        <taxon>Eukaryota</taxon>
        <taxon>Viridiplantae</taxon>
        <taxon>Streptophyta</taxon>
        <taxon>Embryophyta</taxon>
        <taxon>Tracheophyta</taxon>
        <taxon>Spermatophyta</taxon>
        <taxon>Magnoliopsida</taxon>
        <taxon>eudicotyledons</taxon>
        <taxon>Gunneridae</taxon>
        <taxon>Pentapetalae</taxon>
        <taxon>Caryophyllales</taxon>
        <taxon>Chenopodiaceae</taxon>
        <taxon>Chenopodioideae</taxon>
        <taxon>Anserineae</taxon>
        <taxon>Spinacia</taxon>
    </lineage>
</organism>
<sequence length="263" mass="30026">MGTKNWVVLQARSLEGNVSPCAAQREKRSAKSKSSGKHPAKVATMAATDSRKQLFSLIRDFVAEKSHGERRVFSLKKRIEELESELDVANTELGNGKRFKETTDQELKGFEVELSMNESSNQTLEARIASIQDEISKVGSDVDILKNEEATLRDEFINQMFQFKTEIRKFKEFSLSNQQQTSCQKTSSECNHAGIADAELIDLEKKVSFMVAQTDTEEEERDREQNLHNLLQQDVVVLSRRLELIETIMKDMKELQNLTKYPC</sequence>
<reference evidence="3" key="1">
    <citation type="journal article" date="2021" name="Nat. Commun.">
        <title>Genomic analyses provide insights into spinach domestication and the genetic basis of agronomic traits.</title>
        <authorList>
            <person name="Cai X."/>
            <person name="Sun X."/>
            <person name="Xu C."/>
            <person name="Sun H."/>
            <person name="Wang X."/>
            <person name="Ge C."/>
            <person name="Zhang Z."/>
            <person name="Wang Q."/>
            <person name="Fei Z."/>
            <person name="Jiao C."/>
            <person name="Wang Q."/>
        </authorList>
    </citation>
    <scope>NUCLEOTIDE SEQUENCE [LARGE SCALE GENOMIC DNA]</scope>
    <source>
        <strain evidence="3">cv. Varoflay</strain>
    </source>
</reference>
<evidence type="ECO:0000313" key="4">
    <source>
        <dbReference type="RefSeq" id="XP_056682527.1"/>
    </source>
</evidence>
<dbReference type="PANTHER" id="PTHR36001">
    <property type="entry name" value="CTAGE FAMILY PROTEIN-RELATED"/>
    <property type="match status" value="1"/>
</dbReference>
<dbReference type="Proteomes" id="UP000813463">
    <property type="component" value="Chromosome 1"/>
</dbReference>
<feature type="coiled-coil region" evidence="1">
    <location>
        <begin position="65"/>
        <end position="92"/>
    </location>
</feature>
<gene>
    <name evidence="4" type="primary">LOC110777539</name>
</gene>
<dbReference type="RefSeq" id="XP_056682527.1">
    <property type="nucleotide sequence ID" value="XM_056826549.1"/>
</dbReference>
<protein>
    <submittedName>
        <fullName evidence="4">Uncharacterized protein isoform X1</fullName>
    </submittedName>
</protein>
<accession>A0ABM3QGN8</accession>
<dbReference type="PANTHER" id="PTHR36001:SF2">
    <property type="entry name" value="CTAGE FAMILY PROTEIN-RELATED"/>
    <property type="match status" value="1"/>
</dbReference>